<dbReference type="GO" id="GO:0051539">
    <property type="term" value="F:4 iron, 4 sulfur cluster binding"/>
    <property type="evidence" value="ECO:0007669"/>
    <property type="project" value="UniProtKB-KW"/>
</dbReference>
<proteinExistence type="inferred from homology"/>
<keyword evidence="4 7" id="KW-0808">Transferase</keyword>
<dbReference type="Gene3D" id="3.40.50.2020">
    <property type="match status" value="1"/>
</dbReference>
<dbReference type="PROSITE" id="PS51278">
    <property type="entry name" value="GATASE_TYPE_2"/>
    <property type="match status" value="1"/>
</dbReference>
<dbReference type="SUPFAM" id="SSF53271">
    <property type="entry name" value="PRTase-like"/>
    <property type="match status" value="1"/>
</dbReference>
<dbReference type="GO" id="GO:0009113">
    <property type="term" value="P:purine nucleobase biosynthetic process"/>
    <property type="evidence" value="ECO:0007669"/>
    <property type="project" value="UniProtKB-UniRule"/>
</dbReference>
<evidence type="ECO:0000256" key="11">
    <source>
        <dbReference type="PIRSR" id="PIRSR000485-3"/>
    </source>
</evidence>
<dbReference type="Pfam" id="PF00156">
    <property type="entry name" value="Pribosyltran"/>
    <property type="match status" value="1"/>
</dbReference>
<comment type="cofactor">
    <cofactor evidence="7 11">
        <name>[4Fe-4S] cluster</name>
        <dbReference type="ChEBI" id="CHEBI:49883"/>
    </cofactor>
    <text evidence="7 11">Binds 1 [4Fe-4S] cluster per subunit.</text>
</comment>
<keyword evidence="7 11" id="KW-0411">Iron-sulfur</keyword>
<feature type="active site" description="Nucleophile" evidence="7 9">
    <location>
        <position position="31"/>
    </location>
</feature>
<keyword evidence="5 7" id="KW-0658">Purine biosynthesis</keyword>
<evidence type="ECO:0000256" key="8">
    <source>
        <dbReference type="PIRNR" id="PIRNR000485"/>
    </source>
</evidence>
<evidence type="ECO:0000313" key="13">
    <source>
        <dbReference type="EMBL" id="KJF17905.1"/>
    </source>
</evidence>
<dbReference type="PATRIC" id="fig|1280514.3.peg.1555"/>
<dbReference type="InterPro" id="IPR017932">
    <property type="entry name" value="GATase_2_dom"/>
</dbReference>
<dbReference type="InterPro" id="IPR005854">
    <property type="entry name" value="PurF"/>
</dbReference>
<evidence type="ECO:0000256" key="9">
    <source>
        <dbReference type="PIRSR" id="PIRSR000485-1"/>
    </source>
</evidence>
<dbReference type="AlphaFoldDB" id="A0A0D8HIY8"/>
<dbReference type="PANTHER" id="PTHR11907">
    <property type="entry name" value="AMIDOPHOSPHORIBOSYLTRANSFERASE"/>
    <property type="match status" value="1"/>
</dbReference>
<dbReference type="RefSeq" id="WP_235347642.1">
    <property type="nucleotide sequence ID" value="NZ_JXYS01000027.1"/>
</dbReference>
<gene>
    <name evidence="7 13" type="primary">purF</name>
    <name evidence="13" type="ORF">AXFE_11870</name>
</gene>
<comment type="cofactor">
    <cofactor evidence="7 10">
        <name>Mg(2+)</name>
        <dbReference type="ChEBI" id="CHEBI:18420"/>
    </cofactor>
    <text evidence="7 10">Binds 1 Mg(2+) ion per subunit.</text>
</comment>
<keyword evidence="7 10" id="KW-0460">Magnesium</keyword>
<keyword evidence="3 7" id="KW-0328">Glycosyltransferase</keyword>
<dbReference type="InterPro" id="IPR029057">
    <property type="entry name" value="PRTase-like"/>
</dbReference>
<feature type="binding site" evidence="7 10">
    <location>
        <position position="395"/>
    </location>
    <ligand>
        <name>Mg(2+)</name>
        <dbReference type="ChEBI" id="CHEBI:18420"/>
    </ligand>
</feature>
<dbReference type="GO" id="GO:0000287">
    <property type="term" value="F:magnesium ion binding"/>
    <property type="evidence" value="ECO:0007669"/>
    <property type="project" value="UniProtKB-UniRule"/>
</dbReference>
<evidence type="ECO:0000256" key="3">
    <source>
        <dbReference type="ARBA" id="ARBA00022676"/>
    </source>
</evidence>
<evidence type="ECO:0000256" key="5">
    <source>
        <dbReference type="ARBA" id="ARBA00022755"/>
    </source>
</evidence>
<evidence type="ECO:0000256" key="4">
    <source>
        <dbReference type="ARBA" id="ARBA00022679"/>
    </source>
</evidence>
<evidence type="ECO:0000259" key="12">
    <source>
        <dbReference type="PROSITE" id="PS51278"/>
    </source>
</evidence>
<keyword evidence="14" id="KW-1185">Reference proteome</keyword>
<dbReference type="CDD" id="cd00715">
    <property type="entry name" value="GPATase_N"/>
    <property type="match status" value="1"/>
</dbReference>
<evidence type="ECO:0000256" key="7">
    <source>
        <dbReference type="HAMAP-Rule" id="MF_01931"/>
    </source>
</evidence>
<organism evidence="13 14">
    <name type="scientific">Acidithrix ferrooxidans</name>
    <dbReference type="NCBI Taxonomy" id="1280514"/>
    <lineage>
        <taxon>Bacteria</taxon>
        <taxon>Bacillati</taxon>
        <taxon>Actinomycetota</taxon>
        <taxon>Acidimicrobiia</taxon>
        <taxon>Acidimicrobiales</taxon>
        <taxon>Acidimicrobiaceae</taxon>
        <taxon>Acidithrix</taxon>
    </lineage>
</organism>
<sequence>MDANYSVGVGDEMVEDRFDQLKRGDSPEEACGVFGIRVEPMTRSVSHATYDGLYALQHRGQESAGMAVSDGTSITVVKNMGLVSNVFDDRTLLSLPGNLAIGHTRYSTTGSSTWGNAQPVFRAVGDSGIALGHNGNLTNTQTLSKELGFDSMELGSDSDLIAHFLATEIASNLGGKPGSVTESIKSHPEAVLSALEHVLPKLKGAFSLVIMDHDRLIGVRDPNGFRPLCLGRLEAGYVIASETPALDVVGATFIREVEPGEMVIVDELGVRSFRPFPPESIDPKLCIFEFVYFARPDARLLGQEVYSTRRRMGELLAKALPVDADLVMGVPDSGVPAAVGYSSASHIPYGQGLVKNRYIGRTFISPDPASRIDGVRRKLNVLRDNISGKRLVVVDDSIVRGTTTKAMVKLLKESGATEVHLRISSPPYRWSCFYGIDTPSRPDLLASFKNIDEIKAFLEVDSIAYLDLEDLKAAIGSPEDGFCDACLTGSYPIDVPEAMLNARRPKKIG</sequence>
<dbReference type="STRING" id="1280514.AXFE_11870"/>
<evidence type="ECO:0000256" key="2">
    <source>
        <dbReference type="ARBA" id="ARBA00010138"/>
    </source>
</evidence>
<dbReference type="UniPathway" id="UPA00074">
    <property type="reaction ID" value="UER00124"/>
</dbReference>
<feature type="binding site" evidence="7 11">
    <location>
        <position position="286"/>
    </location>
    <ligand>
        <name>[4Fe-4S] cluster</name>
        <dbReference type="ChEBI" id="CHEBI:49883"/>
    </ligand>
</feature>
<dbReference type="NCBIfam" id="TIGR01134">
    <property type="entry name" value="purF"/>
    <property type="match status" value="1"/>
</dbReference>
<accession>A0A0D8HIY8</accession>
<dbReference type="InterPro" id="IPR000836">
    <property type="entry name" value="PRTase_dom"/>
</dbReference>
<feature type="domain" description="Glutamine amidotransferase type-2" evidence="12">
    <location>
        <begin position="31"/>
        <end position="268"/>
    </location>
</feature>
<name>A0A0D8HIY8_9ACTN</name>
<dbReference type="EC" id="2.4.2.14" evidence="7"/>
<comment type="pathway">
    <text evidence="1 7 8">Purine metabolism; IMP biosynthesis via de novo pathway; N(1)-(5-phospho-D-ribosyl)glycinamide from 5-phospho-alpha-D-ribose 1-diphosphate: step 1/2.</text>
</comment>
<dbReference type="Pfam" id="PF13522">
    <property type="entry name" value="GATase_6"/>
    <property type="match status" value="1"/>
</dbReference>
<evidence type="ECO:0000256" key="1">
    <source>
        <dbReference type="ARBA" id="ARBA00005209"/>
    </source>
</evidence>
<feature type="binding site" evidence="7 11">
    <location>
        <position position="483"/>
    </location>
    <ligand>
        <name>[4Fe-4S] cluster</name>
        <dbReference type="ChEBI" id="CHEBI:49883"/>
    </ligand>
</feature>
<dbReference type="PIRSF" id="PIRSF000485">
    <property type="entry name" value="Amd_phspho_trans"/>
    <property type="match status" value="1"/>
</dbReference>
<feature type="binding site" evidence="7 11">
    <location>
        <position position="432"/>
    </location>
    <ligand>
        <name>[4Fe-4S] cluster</name>
        <dbReference type="ChEBI" id="CHEBI:49883"/>
    </ligand>
</feature>
<feature type="binding site" evidence="7 10">
    <location>
        <position position="396"/>
    </location>
    <ligand>
        <name>Mg(2+)</name>
        <dbReference type="ChEBI" id="CHEBI:18420"/>
    </ligand>
</feature>
<evidence type="ECO:0000256" key="10">
    <source>
        <dbReference type="PIRSR" id="PIRSR000485-2"/>
    </source>
</evidence>
<comment type="function">
    <text evidence="7">Catalyzes the formation of phosphoribosylamine from phosphoribosylpyrophosphate (PRPP) and glutamine.</text>
</comment>
<dbReference type="GO" id="GO:0006189">
    <property type="term" value="P:'de novo' IMP biosynthetic process"/>
    <property type="evidence" value="ECO:0007669"/>
    <property type="project" value="UniProtKB-UniRule"/>
</dbReference>
<comment type="catalytic activity">
    <reaction evidence="7 8">
        <text>5-phospho-beta-D-ribosylamine + L-glutamate + diphosphate = 5-phospho-alpha-D-ribose 1-diphosphate + L-glutamine + H2O</text>
        <dbReference type="Rhea" id="RHEA:14905"/>
        <dbReference type="ChEBI" id="CHEBI:15377"/>
        <dbReference type="ChEBI" id="CHEBI:29985"/>
        <dbReference type="ChEBI" id="CHEBI:33019"/>
        <dbReference type="ChEBI" id="CHEBI:58017"/>
        <dbReference type="ChEBI" id="CHEBI:58359"/>
        <dbReference type="ChEBI" id="CHEBI:58681"/>
        <dbReference type="EC" id="2.4.2.14"/>
    </reaction>
</comment>
<feature type="binding site" evidence="7 11">
    <location>
        <position position="486"/>
    </location>
    <ligand>
        <name>[4Fe-4S] cluster</name>
        <dbReference type="ChEBI" id="CHEBI:49883"/>
    </ligand>
</feature>
<keyword evidence="6 7" id="KW-0315">Glutamine amidotransferase</keyword>
<dbReference type="GO" id="GO:0004044">
    <property type="term" value="F:amidophosphoribosyltransferase activity"/>
    <property type="evidence" value="ECO:0007669"/>
    <property type="project" value="UniProtKB-UniRule"/>
</dbReference>
<evidence type="ECO:0000313" key="14">
    <source>
        <dbReference type="Proteomes" id="UP000032360"/>
    </source>
</evidence>
<dbReference type="HAMAP" id="MF_01931">
    <property type="entry name" value="PurF"/>
    <property type="match status" value="1"/>
</dbReference>
<dbReference type="Proteomes" id="UP000032360">
    <property type="component" value="Unassembled WGS sequence"/>
</dbReference>
<reference evidence="13 14" key="1">
    <citation type="submission" date="2015-01" db="EMBL/GenBank/DDBJ databases">
        <title>Draft genome of the acidophilic iron oxidizer Acidithrix ferrooxidans strain Py-F3.</title>
        <authorList>
            <person name="Poehlein A."/>
            <person name="Eisen S."/>
            <person name="Schloemann M."/>
            <person name="Johnson B.D."/>
            <person name="Daniel R."/>
            <person name="Muehling M."/>
        </authorList>
    </citation>
    <scope>NUCLEOTIDE SEQUENCE [LARGE SCALE GENOMIC DNA]</scope>
    <source>
        <strain evidence="13 14">Py-F3</strain>
    </source>
</reference>
<dbReference type="InterPro" id="IPR035584">
    <property type="entry name" value="PurF_N"/>
</dbReference>
<protein>
    <recommendedName>
        <fullName evidence="7">Amidophosphoribosyltransferase</fullName>
        <shortName evidence="7">ATase</shortName>
        <ecNumber evidence="7">2.4.2.14</ecNumber>
    </recommendedName>
    <alternativeName>
        <fullName evidence="7">Glutamine phosphoribosylpyrophosphate amidotransferase</fullName>
        <shortName evidence="7">GPATase</shortName>
    </alternativeName>
</protein>
<keyword evidence="7 10" id="KW-0479">Metal-binding</keyword>
<dbReference type="SUPFAM" id="SSF56235">
    <property type="entry name" value="N-terminal nucleophile aminohydrolases (Ntn hydrolases)"/>
    <property type="match status" value="1"/>
</dbReference>
<comment type="similarity">
    <text evidence="2 7 8">In the C-terminal section; belongs to the purine/pyrimidine phosphoribosyltransferase family.</text>
</comment>
<comment type="caution">
    <text evidence="13">The sequence shown here is derived from an EMBL/GenBank/DDBJ whole genome shotgun (WGS) entry which is preliminary data.</text>
</comment>
<feature type="binding site" evidence="7 10">
    <location>
        <position position="333"/>
    </location>
    <ligand>
        <name>Mg(2+)</name>
        <dbReference type="ChEBI" id="CHEBI:18420"/>
    </ligand>
</feature>
<dbReference type="CDD" id="cd06223">
    <property type="entry name" value="PRTases_typeI"/>
    <property type="match status" value="1"/>
</dbReference>
<evidence type="ECO:0000256" key="6">
    <source>
        <dbReference type="ARBA" id="ARBA00022962"/>
    </source>
</evidence>
<dbReference type="InterPro" id="IPR029055">
    <property type="entry name" value="Ntn_hydrolases_N"/>
</dbReference>
<dbReference type="EMBL" id="JXYS01000027">
    <property type="protein sequence ID" value="KJF17905.1"/>
    <property type="molecule type" value="Genomic_DNA"/>
</dbReference>
<keyword evidence="7" id="KW-0004">4Fe-4S</keyword>
<keyword evidence="7 11" id="KW-0408">Iron</keyword>
<dbReference type="Gene3D" id="3.60.20.10">
    <property type="entry name" value="Glutamine Phosphoribosylpyrophosphate, subunit 1, domain 1"/>
    <property type="match status" value="1"/>
</dbReference>